<dbReference type="InterPro" id="IPR002347">
    <property type="entry name" value="SDR_fam"/>
</dbReference>
<dbReference type="InterPro" id="IPR050259">
    <property type="entry name" value="SDR"/>
</dbReference>
<reference evidence="2 3" key="1">
    <citation type="journal article" date="2011" name="Stand. Genomic Sci.">
        <title>Complete genome sequence of the hyperthermophilic chemolithoautotroph Pyrolobus fumarii type strain (1A).</title>
        <authorList>
            <person name="Anderson I."/>
            <person name="Goker M."/>
            <person name="Nolan M."/>
            <person name="Lucas S."/>
            <person name="Hammon N."/>
            <person name="Deshpande S."/>
            <person name="Cheng J.F."/>
            <person name="Tapia R."/>
            <person name="Han C."/>
            <person name="Goodwin L."/>
            <person name="Pitluck S."/>
            <person name="Huntemann M."/>
            <person name="Liolios K."/>
            <person name="Ivanova N."/>
            <person name="Pagani I."/>
            <person name="Mavromatis K."/>
            <person name="Ovchinikova G."/>
            <person name="Pati A."/>
            <person name="Chen A."/>
            <person name="Palaniappan K."/>
            <person name="Land M."/>
            <person name="Hauser L."/>
            <person name="Brambilla E.M."/>
            <person name="Huber H."/>
            <person name="Yasawong M."/>
            <person name="Rohde M."/>
            <person name="Spring S."/>
            <person name="Abt B."/>
            <person name="Sikorski J."/>
            <person name="Wirth R."/>
            <person name="Detter J.C."/>
            <person name="Woyke T."/>
            <person name="Bristow J."/>
            <person name="Eisen J.A."/>
            <person name="Markowitz V."/>
            <person name="Hugenholtz P."/>
            <person name="Kyrpides N.C."/>
            <person name="Klenk H.P."/>
            <person name="Lapidus A."/>
        </authorList>
    </citation>
    <scope>NUCLEOTIDE SEQUENCE [LARGE SCALE GENOMIC DNA]</scope>
    <source>
        <strain evidence="3">DSM 11204 / 1A</strain>
    </source>
</reference>
<dbReference type="eggNOG" id="arCOG01259">
    <property type="taxonomic scope" value="Archaea"/>
</dbReference>
<protein>
    <submittedName>
        <fullName evidence="2">Short-chain dehydrogenase/reductase SDR</fullName>
    </submittedName>
</protein>
<dbReference type="PRINTS" id="PR00081">
    <property type="entry name" value="GDHRDH"/>
</dbReference>
<dbReference type="Proteomes" id="UP000001037">
    <property type="component" value="Chromosome"/>
</dbReference>
<dbReference type="FunCoup" id="G0EE24">
    <property type="interactions" value="85"/>
</dbReference>
<dbReference type="KEGG" id="pfm:Pyrfu_0068"/>
<comment type="similarity">
    <text evidence="1">Belongs to the short-chain dehydrogenases/reductases (SDR) family.</text>
</comment>
<dbReference type="PANTHER" id="PTHR42879">
    <property type="entry name" value="3-OXOACYL-(ACYL-CARRIER-PROTEIN) REDUCTASE"/>
    <property type="match status" value="1"/>
</dbReference>
<dbReference type="PANTHER" id="PTHR42879:SF6">
    <property type="entry name" value="NADPH-DEPENDENT REDUCTASE BACG"/>
    <property type="match status" value="1"/>
</dbReference>
<dbReference type="EMBL" id="CP002838">
    <property type="protein sequence ID" value="AEM37940.1"/>
    <property type="molecule type" value="Genomic_DNA"/>
</dbReference>
<dbReference type="HOGENOM" id="CLU_010194_1_2_2"/>
<name>G0EE24_PYRF1</name>
<dbReference type="InParanoid" id="G0EE24"/>
<evidence type="ECO:0000313" key="3">
    <source>
        <dbReference type="Proteomes" id="UP000001037"/>
    </source>
</evidence>
<dbReference type="InterPro" id="IPR036291">
    <property type="entry name" value="NAD(P)-bd_dom_sf"/>
</dbReference>
<organism evidence="2 3">
    <name type="scientific">Pyrolobus fumarii (strain DSM 11204 / 1A)</name>
    <dbReference type="NCBI Taxonomy" id="694429"/>
    <lineage>
        <taxon>Archaea</taxon>
        <taxon>Thermoproteota</taxon>
        <taxon>Thermoprotei</taxon>
        <taxon>Desulfurococcales</taxon>
        <taxon>Pyrodictiaceae</taxon>
        <taxon>Pyrolobus</taxon>
    </lineage>
</organism>
<dbReference type="STRING" id="694429.Pyrfu_0068"/>
<dbReference type="SUPFAM" id="SSF51735">
    <property type="entry name" value="NAD(P)-binding Rossmann-fold domains"/>
    <property type="match status" value="1"/>
</dbReference>
<dbReference type="GeneID" id="11139694"/>
<evidence type="ECO:0000256" key="1">
    <source>
        <dbReference type="ARBA" id="ARBA00006484"/>
    </source>
</evidence>
<keyword evidence="3" id="KW-1185">Reference proteome</keyword>
<dbReference type="AlphaFoldDB" id="G0EE24"/>
<dbReference type="CDD" id="cd05344">
    <property type="entry name" value="BKR_like_SDR_like"/>
    <property type="match status" value="1"/>
</dbReference>
<dbReference type="Gene3D" id="3.40.50.720">
    <property type="entry name" value="NAD(P)-binding Rossmann-like Domain"/>
    <property type="match status" value="1"/>
</dbReference>
<dbReference type="Pfam" id="PF13561">
    <property type="entry name" value="adh_short_C2"/>
    <property type="match status" value="1"/>
</dbReference>
<dbReference type="FunFam" id="3.40.50.720:FF:000084">
    <property type="entry name" value="Short-chain dehydrogenase reductase"/>
    <property type="match status" value="1"/>
</dbReference>
<dbReference type="RefSeq" id="WP_014025617.1">
    <property type="nucleotide sequence ID" value="NC_015931.1"/>
</dbReference>
<dbReference type="OrthoDB" id="24596at2157"/>
<gene>
    <name evidence="2" type="ordered locus">Pyrfu_0068</name>
</gene>
<evidence type="ECO:0000313" key="2">
    <source>
        <dbReference type="EMBL" id="AEM37940.1"/>
    </source>
</evidence>
<accession>G0EE24</accession>
<proteinExistence type="inferred from homology"/>
<sequence>MHLGLKGKRVLVTASTRGIGFAIAKLFGLEGAHVCISSRSEENVRNALLKLRQLGVDACGIPADLTRRVDVERLVEQAVEVLGGLDILVYNTGGPKPGKFMDVELDDWEYAVRLLLLSAVWVTRFSLSHLLRGRDPAIVYVASVAIREPIPDLVLSNTVRISLAGLVRSLARELGPKGVRVNAVLPGLTRTERVLEIARRRAEASGKSLEEVLAEMAKDIPLGRMAEPEEVARVVVFLASPAASFVNGAVVPVDGGLLRSVF</sequence>